<evidence type="ECO:0000313" key="2">
    <source>
        <dbReference type="EMBL" id="NDY57398.1"/>
    </source>
</evidence>
<protein>
    <submittedName>
        <fullName evidence="2">Uncharacterized protein</fullName>
    </submittedName>
</protein>
<accession>A0A7K3NMK2</accession>
<dbReference type="EMBL" id="JAAGRQ010000047">
    <property type="protein sequence ID" value="NDY57398.1"/>
    <property type="molecule type" value="Genomic_DNA"/>
</dbReference>
<dbReference type="Proteomes" id="UP000469724">
    <property type="component" value="Unassembled WGS sequence"/>
</dbReference>
<name>A0A7K3NMK2_9BACT</name>
<proteinExistence type="predicted"/>
<feature type="region of interest" description="Disordered" evidence="1">
    <location>
        <begin position="133"/>
        <end position="158"/>
    </location>
</feature>
<evidence type="ECO:0000256" key="1">
    <source>
        <dbReference type="SAM" id="MobiDB-lite"/>
    </source>
</evidence>
<comment type="caution">
    <text evidence="2">The sequence shown here is derived from an EMBL/GenBank/DDBJ whole genome shotgun (WGS) entry which is preliminary data.</text>
</comment>
<dbReference type="RefSeq" id="WP_163302439.1">
    <property type="nucleotide sequence ID" value="NZ_JAAGRQ010000047.1"/>
</dbReference>
<keyword evidence="3" id="KW-1185">Reference proteome</keyword>
<gene>
    <name evidence="2" type="ORF">G3N56_11665</name>
</gene>
<evidence type="ECO:0000313" key="3">
    <source>
        <dbReference type="Proteomes" id="UP000469724"/>
    </source>
</evidence>
<dbReference type="AlphaFoldDB" id="A0A7K3NMK2"/>
<organism evidence="2 3">
    <name type="scientific">Desulfolutivibrio sulfodismutans</name>
    <dbReference type="NCBI Taxonomy" id="63561"/>
    <lineage>
        <taxon>Bacteria</taxon>
        <taxon>Pseudomonadati</taxon>
        <taxon>Thermodesulfobacteriota</taxon>
        <taxon>Desulfovibrionia</taxon>
        <taxon>Desulfovibrionales</taxon>
        <taxon>Desulfovibrionaceae</taxon>
        <taxon>Desulfolutivibrio</taxon>
    </lineage>
</organism>
<reference evidence="2 3" key="1">
    <citation type="submission" date="2020-02" db="EMBL/GenBank/DDBJ databases">
        <title>Comparative genomics of sulfur disproportionating microorganisms.</title>
        <authorList>
            <person name="Ward L.M."/>
            <person name="Bertran E."/>
            <person name="Johnston D.T."/>
        </authorList>
    </citation>
    <scope>NUCLEOTIDE SEQUENCE [LARGE SCALE GENOMIC DNA]</scope>
    <source>
        <strain evidence="2 3">DSM 3696</strain>
    </source>
</reference>
<sequence>MAFELKPTRHVLTVHFAATGEDIDLYYRPAKPKERLAYSNATMRREGKKVLMVQNPYPLQVRYGKAFVTGFPDGAFTVEGKPVSSDPEAEGYYPEWRELMEEACPDALALVCQRVMSAATVARDLDDGGLEFVEELDGPLPTPSTGTSPDATENAPSV</sequence>